<name>A0A914E383_9BILA</name>
<dbReference type="Pfam" id="PF08005">
    <property type="entry name" value="PHR"/>
    <property type="match status" value="1"/>
</dbReference>
<dbReference type="AlphaFoldDB" id="A0A914E383"/>
<dbReference type="InterPro" id="IPR038648">
    <property type="entry name" value="PHR_sf"/>
</dbReference>
<dbReference type="GO" id="GO:0022008">
    <property type="term" value="P:neurogenesis"/>
    <property type="evidence" value="ECO:0007669"/>
    <property type="project" value="TreeGrafter"/>
</dbReference>
<dbReference type="InterPro" id="IPR012983">
    <property type="entry name" value="PHR"/>
</dbReference>
<sequence length="186" mass="20781">MKLTIKLTNFRLHKKLVEKLSVPIPTTDFEIGGNLEIERFESHTPGWACNGQPDEIGFTVNKPVQLYSIGLFGSCISSSVTYYQVEIDVREEKTGRLLGSQSGNYECSGAGPYMVVFRNPITLAPKTTYVITARVKGPDSYKGIKGRQCVETKLLNGKKLRVEFSNVYGTKNTTFKWGQIPMLVFS</sequence>
<accession>A0A914E383</accession>
<keyword evidence="2" id="KW-1185">Reference proteome</keyword>
<proteinExistence type="predicted"/>
<dbReference type="WBParaSite" id="ACRNAN_scaffold5262.g25443.t1">
    <property type="protein sequence ID" value="ACRNAN_scaffold5262.g25443.t1"/>
    <property type="gene ID" value="ACRNAN_scaffold5262.g25443"/>
</dbReference>
<evidence type="ECO:0000313" key="2">
    <source>
        <dbReference type="Proteomes" id="UP000887540"/>
    </source>
</evidence>
<evidence type="ECO:0000259" key="1">
    <source>
        <dbReference type="Pfam" id="PF08005"/>
    </source>
</evidence>
<dbReference type="Gene3D" id="2.60.120.820">
    <property type="entry name" value="PHR domain"/>
    <property type="match status" value="1"/>
</dbReference>
<dbReference type="PANTHER" id="PTHR45774">
    <property type="entry name" value="BTB/POZ DOMAIN-CONTAINING"/>
    <property type="match status" value="1"/>
</dbReference>
<dbReference type="PANTHER" id="PTHR45774:SF3">
    <property type="entry name" value="BTB (POZ) DOMAIN-CONTAINING 2B-RELATED"/>
    <property type="match status" value="1"/>
</dbReference>
<protein>
    <submittedName>
        <fullName evidence="3">PHR domain-containing protein</fullName>
    </submittedName>
</protein>
<feature type="domain" description="PHR" evidence="1">
    <location>
        <begin position="38"/>
        <end position="186"/>
    </location>
</feature>
<reference evidence="3" key="1">
    <citation type="submission" date="2022-11" db="UniProtKB">
        <authorList>
            <consortium name="WormBaseParasite"/>
        </authorList>
    </citation>
    <scope>IDENTIFICATION</scope>
</reference>
<dbReference type="GO" id="GO:0005829">
    <property type="term" value="C:cytosol"/>
    <property type="evidence" value="ECO:0007669"/>
    <property type="project" value="TreeGrafter"/>
</dbReference>
<evidence type="ECO:0000313" key="3">
    <source>
        <dbReference type="WBParaSite" id="ACRNAN_scaffold5262.g25443.t1"/>
    </source>
</evidence>
<organism evidence="2 3">
    <name type="scientific">Acrobeloides nanus</name>
    <dbReference type="NCBI Taxonomy" id="290746"/>
    <lineage>
        <taxon>Eukaryota</taxon>
        <taxon>Metazoa</taxon>
        <taxon>Ecdysozoa</taxon>
        <taxon>Nematoda</taxon>
        <taxon>Chromadorea</taxon>
        <taxon>Rhabditida</taxon>
        <taxon>Tylenchina</taxon>
        <taxon>Cephalobomorpha</taxon>
        <taxon>Cephaloboidea</taxon>
        <taxon>Cephalobidae</taxon>
        <taxon>Acrobeloides</taxon>
    </lineage>
</organism>
<dbReference type="Proteomes" id="UP000887540">
    <property type="component" value="Unplaced"/>
</dbReference>